<accession>A0ACA9PGR8</accession>
<comment type="caution">
    <text evidence="1">The sequence shown here is derived from an EMBL/GenBank/DDBJ whole genome shotgun (WGS) entry which is preliminary data.</text>
</comment>
<feature type="non-terminal residue" evidence="1">
    <location>
        <position position="262"/>
    </location>
</feature>
<proteinExistence type="predicted"/>
<keyword evidence="2" id="KW-1185">Reference proteome</keyword>
<evidence type="ECO:0000313" key="1">
    <source>
        <dbReference type="EMBL" id="CAG8708879.1"/>
    </source>
</evidence>
<reference evidence="1" key="1">
    <citation type="submission" date="2021-06" db="EMBL/GenBank/DDBJ databases">
        <authorList>
            <person name="Kallberg Y."/>
            <person name="Tangrot J."/>
            <person name="Rosling A."/>
        </authorList>
    </citation>
    <scope>NUCLEOTIDE SEQUENCE</scope>
    <source>
        <strain evidence="1">IL203A</strain>
    </source>
</reference>
<evidence type="ECO:0000313" key="2">
    <source>
        <dbReference type="Proteomes" id="UP000789702"/>
    </source>
</evidence>
<organism evidence="1 2">
    <name type="scientific">Dentiscutata heterogama</name>
    <dbReference type="NCBI Taxonomy" id="1316150"/>
    <lineage>
        <taxon>Eukaryota</taxon>
        <taxon>Fungi</taxon>
        <taxon>Fungi incertae sedis</taxon>
        <taxon>Mucoromycota</taxon>
        <taxon>Glomeromycotina</taxon>
        <taxon>Glomeromycetes</taxon>
        <taxon>Diversisporales</taxon>
        <taxon>Gigasporaceae</taxon>
        <taxon>Dentiscutata</taxon>
    </lineage>
</organism>
<name>A0ACA9PGR8_9GLOM</name>
<dbReference type="EMBL" id="CAJVPU010028904">
    <property type="protein sequence ID" value="CAG8708879.1"/>
    <property type="molecule type" value="Genomic_DNA"/>
</dbReference>
<dbReference type="Proteomes" id="UP000789702">
    <property type="component" value="Unassembled WGS sequence"/>
</dbReference>
<gene>
    <name evidence="1" type="ORF">DHETER_LOCUS12150</name>
</gene>
<sequence length="262" mass="30827">MFSKKQYKVKHALITVTLCKCCSERFRCKETIAKDGLPCKRCEKNHVHCRNSCQKCCKRSQCNDLTCSNCVEDGIECERTMITTHEQFKKVNEQGVKYFSGQYERGETGRFHEQCYIQLNSWMNFKRIKKVFGNMNINIMNNFYGGDRSAVDMRNYSIKKYKRCSIHRECRCDYSNLDICCDKCDDSCKEFRELLIVYDELENELTLEQKGPFIFGEFKERIGNEKVKIDGKDQGGFEKAVNTILDQSKGYEFINIFKRDPK</sequence>
<protein>
    <submittedName>
        <fullName evidence="1">316_t:CDS:1</fullName>
    </submittedName>
</protein>